<evidence type="ECO:0000256" key="2">
    <source>
        <dbReference type="ARBA" id="ARBA00022448"/>
    </source>
</evidence>
<dbReference type="SUPFAM" id="SSF49452">
    <property type="entry name" value="Starch-binding domain-like"/>
    <property type="match status" value="1"/>
</dbReference>
<comment type="subcellular location">
    <subcellularLocation>
        <location evidence="1">Cell outer membrane</location>
        <topology evidence="1">Multi-pass membrane protein</topology>
    </subcellularLocation>
</comment>
<keyword evidence="5" id="KW-0472">Membrane</keyword>
<evidence type="ECO:0000259" key="7">
    <source>
        <dbReference type="Pfam" id="PF25183"/>
    </source>
</evidence>
<keyword evidence="6" id="KW-0998">Cell outer membrane</keyword>
<reference evidence="9" key="1">
    <citation type="journal article" date="2019" name="Int. J. Syst. Evol. Microbiol.">
        <title>The Global Catalogue of Microorganisms (GCM) 10K type strain sequencing project: providing services to taxonomists for standard genome sequencing and annotation.</title>
        <authorList>
            <consortium name="The Broad Institute Genomics Platform"/>
            <consortium name="The Broad Institute Genome Sequencing Center for Infectious Disease"/>
            <person name="Wu L."/>
            <person name="Ma J."/>
        </authorList>
    </citation>
    <scope>NUCLEOTIDE SEQUENCE [LARGE SCALE GENOMIC DNA]</scope>
    <source>
        <strain evidence="9">JCM 17705</strain>
    </source>
</reference>
<dbReference type="InterPro" id="IPR057601">
    <property type="entry name" value="Oar-like_b-barrel"/>
</dbReference>
<keyword evidence="3" id="KW-1134">Transmembrane beta strand</keyword>
<keyword evidence="9" id="KW-1185">Reference proteome</keyword>
<dbReference type="InterPro" id="IPR013784">
    <property type="entry name" value="Carb-bd-like_fold"/>
</dbReference>
<dbReference type="PANTHER" id="PTHR30069">
    <property type="entry name" value="TONB-DEPENDENT OUTER MEMBRANE RECEPTOR"/>
    <property type="match status" value="1"/>
</dbReference>
<dbReference type="Pfam" id="PF13620">
    <property type="entry name" value="CarboxypepD_reg"/>
    <property type="match status" value="1"/>
</dbReference>
<dbReference type="InterPro" id="IPR036942">
    <property type="entry name" value="Beta-barrel_TonB_sf"/>
</dbReference>
<keyword evidence="4" id="KW-0812">Transmembrane</keyword>
<protein>
    <submittedName>
        <fullName evidence="8">TonB-dependent receptor</fullName>
    </submittedName>
</protein>
<evidence type="ECO:0000256" key="4">
    <source>
        <dbReference type="ARBA" id="ARBA00022692"/>
    </source>
</evidence>
<dbReference type="Gene3D" id="2.60.40.1120">
    <property type="entry name" value="Carboxypeptidase-like, regulatory domain"/>
    <property type="match status" value="1"/>
</dbReference>
<dbReference type="Proteomes" id="UP001500582">
    <property type="component" value="Unassembled WGS sequence"/>
</dbReference>
<gene>
    <name evidence="8" type="ORF">GCM10023149_08460</name>
</gene>
<dbReference type="InterPro" id="IPR039426">
    <property type="entry name" value="TonB-dep_rcpt-like"/>
</dbReference>
<keyword evidence="8" id="KW-0675">Receptor</keyword>
<evidence type="ECO:0000256" key="1">
    <source>
        <dbReference type="ARBA" id="ARBA00004571"/>
    </source>
</evidence>
<dbReference type="EMBL" id="BAABFT010000002">
    <property type="protein sequence ID" value="GAA4312920.1"/>
    <property type="molecule type" value="Genomic_DNA"/>
</dbReference>
<proteinExistence type="predicted"/>
<accession>A0ABP8FXE3</accession>
<feature type="domain" description="TonB-dependent transporter Oar-like beta-barrel" evidence="7">
    <location>
        <begin position="256"/>
        <end position="1061"/>
    </location>
</feature>
<dbReference type="SUPFAM" id="SSF56935">
    <property type="entry name" value="Porins"/>
    <property type="match status" value="1"/>
</dbReference>
<evidence type="ECO:0000313" key="9">
    <source>
        <dbReference type="Proteomes" id="UP001500582"/>
    </source>
</evidence>
<comment type="caution">
    <text evidence="8">The sequence shown here is derived from an EMBL/GenBank/DDBJ whole genome shotgun (WGS) entry which is preliminary data.</text>
</comment>
<keyword evidence="2" id="KW-0813">Transport</keyword>
<name>A0ABP8FXE3_9SPHI</name>
<evidence type="ECO:0000313" key="8">
    <source>
        <dbReference type="EMBL" id="GAA4312920.1"/>
    </source>
</evidence>
<evidence type="ECO:0000256" key="3">
    <source>
        <dbReference type="ARBA" id="ARBA00022452"/>
    </source>
</evidence>
<evidence type="ECO:0000256" key="5">
    <source>
        <dbReference type="ARBA" id="ARBA00023136"/>
    </source>
</evidence>
<dbReference type="Pfam" id="PF25183">
    <property type="entry name" value="OMP_b-brl_4"/>
    <property type="match status" value="1"/>
</dbReference>
<dbReference type="RefSeq" id="WP_345209754.1">
    <property type="nucleotide sequence ID" value="NZ_BAABFT010000002.1"/>
</dbReference>
<evidence type="ECO:0000256" key="6">
    <source>
        <dbReference type="ARBA" id="ARBA00023237"/>
    </source>
</evidence>
<sequence length="1126" mass="124656">MIINIQPKRFITLNFIRLCFLLLLLLAGVPKLFAQETTGSLSGRITDETSAFLPGATVTAVHEPTGTKYITKTNSISRYALVNLRVGGPYTVTVTFVGYDTQTKDSIMVALGSAGSVDFVMPSNAKLLNIVEIKGSQSSKANSTGAGTNIGSATLRNLPAGARSLQDYTRLTPQYNGNSFVGTNFRYNNVTIDGAINNDAIGFSPSLGGQTGISGQIGSSTRSNPISIDAIQDIQVYVAPYDVKIGNFTGGSINAVTRSGTNHVEGSVYAFGKLGSFTGPDHASGTGRLSNDYHDLQTGFRIGFPIIRNKLFFFTNAELTDNQQPLAQTINSAITQPILTAADAQRIYDFYNSDNYKKNIDPQGLYAGPGTAGDYTIYAKSKKFFNRVDWNISDQHQLSVRSNVVTSEATNLTRDAQNFRFSGIDFVQHNNQVATVSELKSTFNSTISNNLVLGYTTVHDYRNPLSYAYYPQIQIAGNTSGTTILLGTDREASVFNMRQKSFEITDNVTIFKGRHTFTIGTHNELYNITYDFVNSPNGRIDYASINDFIAGQPSRIRGNFYYNNQDRDYLFNNPVTQFKVNLYSVYAQDEIAFSTRFKLIPGLRLDMTAIPDKQKISLKTTRARTDPFYGTTYTYTKPADIDNGYLGKIQFSPRVGFNFDLSGDKKTVLRGGTGLFTGRIPFAWLGYAFYNNGADFGSFDKRYNYVGNPSAIPPVPPTIPAAGTDPRIPSRNGIAAIAANENGLAALNGNGPTQVDYIDNDFKMPQVWRTSAALDVDAGNGYKFSIEGVYTKTIYDVQFKQINVQDSVSYYLYDRNNQQPIFSGRSNDPAFSAMYLMTNTHQGYRYSATAQLSKRFLFGLDLMAAYTYGESKDLANGIRNSMESNWQLNQSLNPNNPGLAYSNFDVRHRIIGTVNYRLSYGAGKRMITNVSAFISASSGQPFTYGFVNPSVSLQNTGQQVGLVYIPTPEETFRYFQGGRITLSNGSIVQKSQADQAEEFNKYLRSVPYLSSHRGQFTERNGARTPWNTNADLRISQTFLLNGKLTKGHSFTITYDIFNLTNLLYKNWGRVYFSSDLFNSAASVGLKPTGRSVGGYPTYTWELPTSPYQIDVNQSRWQMQLGLRYNF</sequence>
<dbReference type="Gene3D" id="2.40.170.20">
    <property type="entry name" value="TonB-dependent receptor, beta-barrel domain"/>
    <property type="match status" value="1"/>
</dbReference>
<organism evidence="8 9">
    <name type="scientific">Mucilaginibacter gynuensis</name>
    <dbReference type="NCBI Taxonomy" id="1302236"/>
    <lineage>
        <taxon>Bacteria</taxon>
        <taxon>Pseudomonadati</taxon>
        <taxon>Bacteroidota</taxon>
        <taxon>Sphingobacteriia</taxon>
        <taxon>Sphingobacteriales</taxon>
        <taxon>Sphingobacteriaceae</taxon>
        <taxon>Mucilaginibacter</taxon>
    </lineage>
</organism>
<dbReference type="PANTHER" id="PTHR30069:SF46">
    <property type="entry name" value="OAR PROTEIN"/>
    <property type="match status" value="1"/>
</dbReference>